<reference evidence="2" key="1">
    <citation type="submission" date="2016-10" db="EMBL/GenBank/DDBJ databases">
        <authorList>
            <person name="Varghese N."/>
            <person name="Submissions S."/>
        </authorList>
    </citation>
    <scope>NUCLEOTIDE SEQUENCE [LARGE SCALE GENOMIC DNA]</scope>
    <source>
        <strain evidence="2">DSM 15282</strain>
    </source>
</reference>
<dbReference type="Proteomes" id="UP000199564">
    <property type="component" value="Unassembled WGS sequence"/>
</dbReference>
<organism evidence="1 2">
    <name type="scientific">Algoriphagus ornithinivorans</name>
    <dbReference type="NCBI Taxonomy" id="226506"/>
    <lineage>
        <taxon>Bacteria</taxon>
        <taxon>Pseudomonadati</taxon>
        <taxon>Bacteroidota</taxon>
        <taxon>Cytophagia</taxon>
        <taxon>Cytophagales</taxon>
        <taxon>Cyclobacteriaceae</taxon>
        <taxon>Algoriphagus</taxon>
    </lineage>
</organism>
<keyword evidence="2" id="KW-1185">Reference proteome</keyword>
<evidence type="ECO:0000313" key="1">
    <source>
        <dbReference type="EMBL" id="SFO72893.1"/>
    </source>
</evidence>
<dbReference type="STRING" id="226506.SAMN04488519_112139"/>
<protein>
    <submittedName>
        <fullName evidence="1">Uncharacterized protein</fullName>
    </submittedName>
</protein>
<gene>
    <name evidence="1" type="ORF">SAMN04488519_112139</name>
</gene>
<sequence>MKELSIEEMEIVSGSGNGRCFLAGPYWLLETAVLGSLAIKSGSLVTACLLT</sequence>
<dbReference type="AlphaFoldDB" id="A0A1I5JK20"/>
<accession>A0A1I5JK20</accession>
<proteinExistence type="predicted"/>
<evidence type="ECO:0000313" key="2">
    <source>
        <dbReference type="Proteomes" id="UP000199564"/>
    </source>
</evidence>
<dbReference type="EMBL" id="FOVW01000012">
    <property type="protein sequence ID" value="SFO72893.1"/>
    <property type="molecule type" value="Genomic_DNA"/>
</dbReference>
<name>A0A1I5JK20_9BACT</name>